<evidence type="ECO:0000256" key="2">
    <source>
        <dbReference type="SAM" id="MobiDB-lite"/>
    </source>
</evidence>
<dbReference type="PANTHER" id="PTHR34916">
    <property type="entry name" value="GI:13385330"/>
    <property type="match status" value="1"/>
</dbReference>
<protein>
    <recommendedName>
        <fullName evidence="3">Translin-associated factor X-interacting protein 1 N-terminal domain-containing protein</fullName>
    </recommendedName>
</protein>
<organism evidence="4 5">
    <name type="scientific">Stichopus japonicus</name>
    <name type="common">Sea cucumber</name>
    <dbReference type="NCBI Taxonomy" id="307972"/>
    <lineage>
        <taxon>Eukaryota</taxon>
        <taxon>Metazoa</taxon>
        <taxon>Echinodermata</taxon>
        <taxon>Eleutherozoa</taxon>
        <taxon>Echinozoa</taxon>
        <taxon>Holothuroidea</taxon>
        <taxon>Aspidochirotacea</taxon>
        <taxon>Aspidochirotida</taxon>
        <taxon>Stichopodidae</taxon>
        <taxon>Apostichopus</taxon>
    </lineage>
</organism>
<dbReference type="InterPro" id="IPR032755">
    <property type="entry name" value="TSNAXIP1_N"/>
</dbReference>
<dbReference type="STRING" id="307972.A0A2G8L376"/>
<gene>
    <name evidence="4" type="ORF">BSL78_08393</name>
</gene>
<feature type="compositionally biased region" description="Polar residues" evidence="2">
    <location>
        <begin position="58"/>
        <end position="83"/>
    </location>
</feature>
<feature type="region of interest" description="Disordered" evidence="2">
    <location>
        <begin position="123"/>
        <end position="149"/>
    </location>
</feature>
<keyword evidence="1" id="KW-0175">Coiled coil</keyword>
<proteinExistence type="predicted"/>
<evidence type="ECO:0000313" key="5">
    <source>
        <dbReference type="Proteomes" id="UP000230750"/>
    </source>
</evidence>
<evidence type="ECO:0000256" key="1">
    <source>
        <dbReference type="ARBA" id="ARBA00023054"/>
    </source>
</evidence>
<comment type="caution">
    <text evidence="4">The sequence shown here is derived from an EMBL/GenBank/DDBJ whole genome shotgun (WGS) entry which is preliminary data.</text>
</comment>
<evidence type="ECO:0000313" key="4">
    <source>
        <dbReference type="EMBL" id="PIK54698.1"/>
    </source>
</evidence>
<evidence type="ECO:0000259" key="3">
    <source>
        <dbReference type="Pfam" id="PF15739"/>
    </source>
</evidence>
<accession>A0A2G8L376</accession>
<sequence length="451" mass="51035">METTGQGISYCLGSSGKEVPVLLEPSKIPTHRKHVQGDKQIIDAMCNFSVGTSGSVYVQQKQTQGHKPNSSKPWKGESQSPTGGESKDRLPASDLHPQRPNTQEGYISDNAYVEELRLPELMLPVASKKSPRRKSPKEGKRRGSGGLETHQFVPSHLAGITKKDQYQQFKFFQDEVLRKGDVMEKNVLSGKKAVEHLEEKLYADLMQLDITKRQGGPNFHKLQIYSNIWQDLNEETPTFGKILADIKSQYDEYLGILLDTQPHRHSELLGHQVQSLTSSGLVLPGELRLGQEHVQKLEDQAKECLAENDRLRQAVREEKEKFSQLPPDQKLPQTSVNVPRKEGDAQSLTDQVLELHADITTKLEEINQLKQNLKVEYVPSSVCHHLEQNLRDTEADILKLLSTNEYLEKTIQHVENDIDKIFERFDVSEPDIRQIWKSINTLASGLSGQED</sequence>
<reference evidence="4 5" key="1">
    <citation type="journal article" date="2017" name="PLoS Biol.">
        <title>The sea cucumber genome provides insights into morphological evolution and visceral regeneration.</title>
        <authorList>
            <person name="Zhang X."/>
            <person name="Sun L."/>
            <person name="Yuan J."/>
            <person name="Sun Y."/>
            <person name="Gao Y."/>
            <person name="Zhang L."/>
            <person name="Li S."/>
            <person name="Dai H."/>
            <person name="Hamel J.F."/>
            <person name="Liu C."/>
            <person name="Yu Y."/>
            <person name="Liu S."/>
            <person name="Lin W."/>
            <person name="Guo K."/>
            <person name="Jin S."/>
            <person name="Xu P."/>
            <person name="Storey K.B."/>
            <person name="Huan P."/>
            <person name="Zhang T."/>
            <person name="Zhou Y."/>
            <person name="Zhang J."/>
            <person name="Lin C."/>
            <person name="Li X."/>
            <person name="Xing L."/>
            <person name="Huo D."/>
            <person name="Sun M."/>
            <person name="Wang L."/>
            <person name="Mercier A."/>
            <person name="Li F."/>
            <person name="Yang H."/>
            <person name="Xiang J."/>
        </authorList>
    </citation>
    <scope>NUCLEOTIDE SEQUENCE [LARGE SCALE GENOMIC DNA]</scope>
    <source>
        <strain evidence="4">Shaxun</strain>
        <tissue evidence="4">Muscle</tissue>
    </source>
</reference>
<feature type="region of interest" description="Disordered" evidence="2">
    <location>
        <begin position="317"/>
        <end position="345"/>
    </location>
</feature>
<dbReference type="Proteomes" id="UP000230750">
    <property type="component" value="Unassembled WGS sequence"/>
</dbReference>
<feature type="domain" description="Translin-associated factor X-interacting protein 1 N-terminal" evidence="3">
    <location>
        <begin position="198"/>
        <end position="312"/>
    </location>
</feature>
<feature type="compositionally biased region" description="Basic residues" evidence="2">
    <location>
        <begin position="129"/>
        <end position="143"/>
    </location>
</feature>
<keyword evidence="5" id="KW-1185">Reference proteome</keyword>
<dbReference type="AlphaFoldDB" id="A0A2G8L376"/>
<dbReference type="OrthoDB" id="10024479at2759"/>
<dbReference type="PANTHER" id="PTHR34916:SF1">
    <property type="entry name" value="GI:13385330"/>
    <property type="match status" value="1"/>
</dbReference>
<dbReference type="EMBL" id="MRZV01000237">
    <property type="protein sequence ID" value="PIK54698.1"/>
    <property type="molecule type" value="Genomic_DNA"/>
</dbReference>
<feature type="region of interest" description="Disordered" evidence="2">
    <location>
        <begin position="58"/>
        <end position="107"/>
    </location>
</feature>
<name>A0A2G8L376_STIJA</name>
<dbReference type="Pfam" id="PF15739">
    <property type="entry name" value="TSNAXIP1_N"/>
    <property type="match status" value="1"/>
</dbReference>